<name>A0A095YDI7_9FIRM</name>
<dbReference type="CDD" id="cd01027">
    <property type="entry name" value="TOPRIM_RNase_M5_like"/>
    <property type="match status" value="1"/>
</dbReference>
<evidence type="ECO:0000256" key="10">
    <source>
        <dbReference type="ARBA" id="ARBA00022884"/>
    </source>
</evidence>
<reference evidence="14 15" key="1">
    <citation type="submission" date="2014-07" db="EMBL/GenBank/DDBJ databases">
        <authorList>
            <person name="McCorrison J."/>
            <person name="Sanka R."/>
            <person name="Torralba M."/>
            <person name="Gillis M."/>
            <person name="Haft D.H."/>
            <person name="Methe B."/>
            <person name="Sutton G."/>
            <person name="Nelson K.E."/>
        </authorList>
    </citation>
    <scope>NUCLEOTIDE SEQUENCE [LARGE SCALE GENOMIC DNA]</scope>
    <source>
        <strain evidence="14 15">S7-1-13</strain>
    </source>
</reference>
<keyword evidence="1 11" id="KW-0963">Cytoplasm</keyword>
<proteinExistence type="inferred from homology"/>
<dbReference type="NCBIfam" id="TIGR00334">
    <property type="entry name" value="5S_RNA_mat_M5"/>
    <property type="match status" value="1"/>
</dbReference>
<evidence type="ECO:0000256" key="4">
    <source>
        <dbReference type="ARBA" id="ARBA00022722"/>
    </source>
</evidence>
<evidence type="ECO:0000259" key="13">
    <source>
        <dbReference type="PROSITE" id="PS50880"/>
    </source>
</evidence>
<dbReference type="HAMAP" id="MF_01469">
    <property type="entry name" value="RNase_M5"/>
    <property type="match status" value="1"/>
</dbReference>
<dbReference type="GO" id="GO:0046872">
    <property type="term" value="F:metal ion binding"/>
    <property type="evidence" value="ECO:0007669"/>
    <property type="project" value="UniProtKB-KW"/>
</dbReference>
<organism evidence="14 15">
    <name type="scientific">Anaerococcus lactolyticus S7-1-13</name>
    <dbReference type="NCBI Taxonomy" id="1284686"/>
    <lineage>
        <taxon>Bacteria</taxon>
        <taxon>Bacillati</taxon>
        <taxon>Bacillota</taxon>
        <taxon>Tissierellia</taxon>
        <taxon>Tissierellales</taxon>
        <taxon>Peptoniphilaceae</taxon>
        <taxon>Anaerococcus</taxon>
    </lineage>
</organism>
<dbReference type="InterPro" id="IPR034141">
    <property type="entry name" value="TOPRIM_RNase_M5-like"/>
</dbReference>
<dbReference type="SMART" id="SM00493">
    <property type="entry name" value="TOPRIM"/>
    <property type="match status" value="1"/>
</dbReference>
<dbReference type="AlphaFoldDB" id="A0A095YDI7"/>
<dbReference type="GO" id="GO:0043822">
    <property type="term" value="F:ribonuclease M5 activity"/>
    <property type="evidence" value="ECO:0007669"/>
    <property type="project" value="UniProtKB-UniRule"/>
</dbReference>
<comment type="catalytic activity">
    <reaction evidence="11">
        <text>Endonucleolytic cleavage of RNA, removing 21 and 42 nucleotides, respectively, from the 5'- and 3'-termini of a 5S-rRNA precursor.</text>
        <dbReference type="EC" id="3.1.26.8"/>
    </reaction>
</comment>
<dbReference type="InterPro" id="IPR006171">
    <property type="entry name" value="TOPRIM_dom"/>
</dbReference>
<comment type="function">
    <text evidence="11">Required for correct processing of both the 5' and 3' ends of 5S rRNA precursor. Cleaves both sides of a double-stranded region yielding mature 5S rRNA in one step.</text>
</comment>
<dbReference type="InterPro" id="IPR025156">
    <property type="entry name" value="RNase_M5_C"/>
</dbReference>
<keyword evidence="5" id="KW-0479">Metal-binding</keyword>
<keyword evidence="3 11" id="KW-0698">rRNA processing</keyword>
<comment type="similarity">
    <text evidence="11">Belongs to the ribonuclease M5 family.</text>
</comment>
<keyword evidence="8 11" id="KW-0378">Hydrolase</keyword>
<dbReference type="EC" id="3.1.26.8" evidence="11 12"/>
<dbReference type="PANTHER" id="PTHR39156:SF1">
    <property type="entry name" value="RIBONUCLEASE M5"/>
    <property type="match status" value="1"/>
</dbReference>
<evidence type="ECO:0000256" key="7">
    <source>
        <dbReference type="ARBA" id="ARBA00022759"/>
    </source>
</evidence>
<dbReference type="Pfam" id="PF13331">
    <property type="entry name" value="DUF4093"/>
    <property type="match status" value="1"/>
</dbReference>
<dbReference type="Pfam" id="PF01751">
    <property type="entry name" value="Toprim"/>
    <property type="match status" value="1"/>
</dbReference>
<evidence type="ECO:0000256" key="6">
    <source>
        <dbReference type="ARBA" id="ARBA00022730"/>
    </source>
</evidence>
<dbReference type="PANTHER" id="PTHR39156">
    <property type="entry name" value="RIBONUCLEASE M5"/>
    <property type="match status" value="1"/>
</dbReference>
<gene>
    <name evidence="11" type="primary">rnmV</name>
    <name evidence="14" type="ORF">HMPREF1630_03240</name>
</gene>
<dbReference type="EMBL" id="JRMW01000026">
    <property type="protein sequence ID" value="KGF04657.1"/>
    <property type="molecule type" value="Genomic_DNA"/>
</dbReference>
<dbReference type="Gene3D" id="3.40.1360.10">
    <property type="match status" value="1"/>
</dbReference>
<keyword evidence="2 11" id="KW-0690">Ribosome biogenesis</keyword>
<comment type="caution">
    <text evidence="14">The sequence shown here is derived from an EMBL/GenBank/DDBJ whole genome shotgun (WGS) entry which is preliminary data.</text>
</comment>
<evidence type="ECO:0000313" key="14">
    <source>
        <dbReference type="EMBL" id="KGF04657.1"/>
    </source>
</evidence>
<evidence type="ECO:0000256" key="2">
    <source>
        <dbReference type="ARBA" id="ARBA00022517"/>
    </source>
</evidence>
<dbReference type="FunFam" id="3.40.1360.10:FF:000006">
    <property type="entry name" value="Ribonuclease M5"/>
    <property type="match status" value="1"/>
</dbReference>
<evidence type="ECO:0000256" key="3">
    <source>
        <dbReference type="ARBA" id="ARBA00022552"/>
    </source>
</evidence>
<keyword evidence="6 11" id="KW-0699">rRNA-binding</keyword>
<keyword evidence="10 11" id="KW-0694">RNA-binding</keyword>
<evidence type="ECO:0000256" key="11">
    <source>
        <dbReference type="HAMAP-Rule" id="MF_01469"/>
    </source>
</evidence>
<dbReference type="OrthoDB" id="9791329at2"/>
<accession>A0A095YDI7</accession>
<dbReference type="GO" id="GO:0005737">
    <property type="term" value="C:cytoplasm"/>
    <property type="evidence" value="ECO:0007669"/>
    <property type="project" value="UniProtKB-SubCell"/>
</dbReference>
<sequence length="176" mass="19470">MIKETIVVEGKDDIANVKRAVDCEMIATNGLAFGDNLIKRLEEINARCGIIILTDPDYAGKRIRARLARHIPTAKHAYIDRKKAIKKGDLGVENAEPEVIIDALKRAKAEETTRREEFTMADLVKNGLSIGDGSREKRAKLGELLGIGYYNSKGLLAKLNSFGVSREEFERAVSSL</sequence>
<evidence type="ECO:0000256" key="8">
    <source>
        <dbReference type="ARBA" id="ARBA00022801"/>
    </source>
</evidence>
<evidence type="ECO:0000256" key="1">
    <source>
        <dbReference type="ARBA" id="ARBA00022490"/>
    </source>
</evidence>
<dbReference type="PROSITE" id="PS50880">
    <property type="entry name" value="TOPRIM"/>
    <property type="match status" value="1"/>
</dbReference>
<evidence type="ECO:0000256" key="9">
    <source>
        <dbReference type="ARBA" id="ARBA00022842"/>
    </source>
</evidence>
<evidence type="ECO:0000256" key="5">
    <source>
        <dbReference type="ARBA" id="ARBA00022723"/>
    </source>
</evidence>
<dbReference type="eggNOG" id="COG1658">
    <property type="taxonomic scope" value="Bacteria"/>
</dbReference>
<evidence type="ECO:0000256" key="12">
    <source>
        <dbReference type="NCBIfam" id="TIGR00334"/>
    </source>
</evidence>
<dbReference type="SUPFAM" id="SSF110455">
    <property type="entry name" value="Toprim domain"/>
    <property type="match status" value="1"/>
</dbReference>
<keyword evidence="4 11" id="KW-0540">Nuclease</keyword>
<protein>
    <recommendedName>
        <fullName evidence="11 12">Ribonuclease M5</fullName>
        <ecNumber evidence="11 12">3.1.26.8</ecNumber>
    </recommendedName>
    <alternativeName>
        <fullName evidence="11">RNase M5</fullName>
    </alternativeName>
    <alternativeName>
        <fullName evidence="11">Ribosomal RNA terminal maturase M5</fullName>
    </alternativeName>
</protein>
<dbReference type="GO" id="GO:0019843">
    <property type="term" value="F:rRNA binding"/>
    <property type="evidence" value="ECO:0007669"/>
    <property type="project" value="UniProtKB-KW"/>
</dbReference>
<feature type="domain" description="Toprim" evidence="13">
    <location>
        <begin position="3"/>
        <end position="86"/>
    </location>
</feature>
<dbReference type="Proteomes" id="UP000029579">
    <property type="component" value="Unassembled WGS sequence"/>
</dbReference>
<evidence type="ECO:0000313" key="15">
    <source>
        <dbReference type="Proteomes" id="UP000029579"/>
    </source>
</evidence>
<dbReference type="InterPro" id="IPR004466">
    <property type="entry name" value="RNase_M5"/>
</dbReference>
<comment type="subcellular location">
    <subcellularLocation>
        <location evidence="11">Cytoplasm</location>
    </subcellularLocation>
</comment>
<dbReference type="GO" id="GO:0006364">
    <property type="term" value="P:rRNA processing"/>
    <property type="evidence" value="ECO:0007669"/>
    <property type="project" value="UniProtKB-UniRule"/>
</dbReference>
<dbReference type="RefSeq" id="WP_037326990.1">
    <property type="nucleotide sequence ID" value="NZ_JRMW01000026.1"/>
</dbReference>
<keyword evidence="7 11" id="KW-0255">Endonuclease</keyword>
<keyword evidence="9" id="KW-0460">Magnesium</keyword>